<gene>
    <name evidence="2" type="ORF">GCM10009001_29180</name>
</gene>
<organism evidence="2 3">
    <name type="scientific">Virgibacillus siamensis</name>
    <dbReference type="NCBI Taxonomy" id="480071"/>
    <lineage>
        <taxon>Bacteria</taxon>
        <taxon>Bacillati</taxon>
        <taxon>Bacillota</taxon>
        <taxon>Bacilli</taxon>
        <taxon>Bacillales</taxon>
        <taxon>Bacillaceae</taxon>
        <taxon>Virgibacillus</taxon>
    </lineage>
</organism>
<dbReference type="RefSeq" id="WP_343814680.1">
    <property type="nucleotide sequence ID" value="NZ_BAAADS010000022.1"/>
</dbReference>
<proteinExistence type="predicted"/>
<keyword evidence="1" id="KW-0472">Membrane</keyword>
<dbReference type="Proteomes" id="UP001500866">
    <property type="component" value="Unassembled WGS sequence"/>
</dbReference>
<keyword evidence="1" id="KW-1133">Transmembrane helix</keyword>
<keyword evidence="1" id="KW-0812">Transmembrane</keyword>
<dbReference type="EMBL" id="BAAADS010000022">
    <property type="protein sequence ID" value="GAA0610028.1"/>
    <property type="molecule type" value="Genomic_DNA"/>
</dbReference>
<evidence type="ECO:0000256" key="1">
    <source>
        <dbReference type="SAM" id="Phobius"/>
    </source>
</evidence>
<comment type="caution">
    <text evidence="2">The sequence shown here is derived from an EMBL/GenBank/DDBJ whole genome shotgun (WGS) entry which is preliminary data.</text>
</comment>
<sequence length="99" mass="11062">MQRVLPKRGFPTGSVINWIELEEMNILIIMFITTAAILFLTKITSNTATGTMFIPIIASLVLAKCTPYALMLYVHVTQLRIYAPGTPPYAIIYGTEKLK</sequence>
<protein>
    <submittedName>
        <fullName evidence="2">Uncharacterized protein</fullName>
    </submittedName>
</protein>
<keyword evidence="3" id="KW-1185">Reference proteome</keyword>
<reference evidence="2 3" key="1">
    <citation type="journal article" date="2019" name="Int. J. Syst. Evol. Microbiol.">
        <title>The Global Catalogue of Microorganisms (GCM) 10K type strain sequencing project: providing services to taxonomists for standard genome sequencing and annotation.</title>
        <authorList>
            <consortium name="The Broad Institute Genomics Platform"/>
            <consortium name="The Broad Institute Genome Sequencing Center for Infectious Disease"/>
            <person name="Wu L."/>
            <person name="Ma J."/>
        </authorList>
    </citation>
    <scope>NUCLEOTIDE SEQUENCE [LARGE SCALE GENOMIC DNA]</scope>
    <source>
        <strain evidence="2 3">JCM 15395</strain>
    </source>
</reference>
<name>A0ABN1GET7_9BACI</name>
<evidence type="ECO:0000313" key="2">
    <source>
        <dbReference type="EMBL" id="GAA0610028.1"/>
    </source>
</evidence>
<feature type="transmembrane region" description="Helical" evidence="1">
    <location>
        <begin position="52"/>
        <end position="74"/>
    </location>
</feature>
<evidence type="ECO:0000313" key="3">
    <source>
        <dbReference type="Proteomes" id="UP001500866"/>
    </source>
</evidence>
<feature type="transmembrane region" description="Helical" evidence="1">
    <location>
        <begin position="21"/>
        <end position="40"/>
    </location>
</feature>
<accession>A0ABN1GET7</accession>